<evidence type="ECO:0000256" key="1">
    <source>
        <dbReference type="SAM" id="MobiDB-lite"/>
    </source>
</evidence>
<organism evidence="2 3">
    <name type="scientific">Vigna unguiculata</name>
    <name type="common">Cowpea</name>
    <dbReference type="NCBI Taxonomy" id="3917"/>
    <lineage>
        <taxon>Eukaryota</taxon>
        <taxon>Viridiplantae</taxon>
        <taxon>Streptophyta</taxon>
        <taxon>Embryophyta</taxon>
        <taxon>Tracheophyta</taxon>
        <taxon>Spermatophyta</taxon>
        <taxon>Magnoliopsida</taxon>
        <taxon>eudicotyledons</taxon>
        <taxon>Gunneridae</taxon>
        <taxon>Pentapetalae</taxon>
        <taxon>rosids</taxon>
        <taxon>fabids</taxon>
        <taxon>Fabales</taxon>
        <taxon>Fabaceae</taxon>
        <taxon>Papilionoideae</taxon>
        <taxon>50 kb inversion clade</taxon>
        <taxon>NPAAA clade</taxon>
        <taxon>indigoferoid/millettioid clade</taxon>
        <taxon>Phaseoleae</taxon>
        <taxon>Vigna</taxon>
    </lineage>
</organism>
<proteinExistence type="predicted"/>
<evidence type="ECO:0000313" key="2">
    <source>
        <dbReference type="EMBL" id="QCD86621.1"/>
    </source>
</evidence>
<evidence type="ECO:0000313" key="3">
    <source>
        <dbReference type="Proteomes" id="UP000501690"/>
    </source>
</evidence>
<protein>
    <recommendedName>
        <fullName evidence="4">Nudix hydrolase domain-containing protein</fullName>
    </recommendedName>
</protein>
<dbReference type="Proteomes" id="UP000501690">
    <property type="component" value="Linkage Group LG3"/>
</dbReference>
<gene>
    <name evidence="2" type="ORF">DEO72_LG3g1145</name>
</gene>
<name>A0A4D6LDE4_VIGUN</name>
<evidence type="ECO:0008006" key="4">
    <source>
        <dbReference type="Google" id="ProtNLM"/>
    </source>
</evidence>
<reference evidence="2 3" key="1">
    <citation type="submission" date="2019-04" db="EMBL/GenBank/DDBJ databases">
        <title>An improved genome assembly and genetic linkage map for asparagus bean, Vigna unguiculata ssp. sesquipedialis.</title>
        <authorList>
            <person name="Xia Q."/>
            <person name="Zhang R."/>
            <person name="Dong Y."/>
        </authorList>
    </citation>
    <scope>NUCLEOTIDE SEQUENCE [LARGE SCALE GENOMIC DNA]</scope>
    <source>
        <tissue evidence="2">Leaf</tissue>
    </source>
</reference>
<sequence length="61" mass="6794">MTPKAPKAIGWDKLGPGSPLTTALRSKQQHTHGEDICVATVREVKEETWVDLEFVEVLAFM</sequence>
<dbReference type="AlphaFoldDB" id="A0A4D6LDE4"/>
<dbReference type="SUPFAM" id="SSF55811">
    <property type="entry name" value="Nudix"/>
    <property type="match status" value="1"/>
</dbReference>
<dbReference type="InterPro" id="IPR015797">
    <property type="entry name" value="NUDIX_hydrolase-like_dom_sf"/>
</dbReference>
<accession>A0A4D6LDE4</accession>
<feature type="region of interest" description="Disordered" evidence="1">
    <location>
        <begin position="1"/>
        <end position="32"/>
    </location>
</feature>
<dbReference type="EMBL" id="CP039347">
    <property type="protein sequence ID" value="QCD86621.1"/>
    <property type="molecule type" value="Genomic_DNA"/>
</dbReference>
<keyword evidence="3" id="KW-1185">Reference proteome</keyword>